<evidence type="ECO:0008006" key="4">
    <source>
        <dbReference type="Google" id="ProtNLM"/>
    </source>
</evidence>
<keyword evidence="3" id="KW-1185">Reference proteome</keyword>
<gene>
    <name evidence="2" type="ORF">NA56DRAFT_750235</name>
</gene>
<feature type="compositionally biased region" description="Polar residues" evidence="1">
    <location>
        <begin position="52"/>
        <end position="76"/>
    </location>
</feature>
<feature type="region of interest" description="Disordered" evidence="1">
    <location>
        <begin position="155"/>
        <end position="174"/>
    </location>
</feature>
<name>A0A2J6Q1B3_9HELO</name>
<evidence type="ECO:0000313" key="2">
    <source>
        <dbReference type="EMBL" id="PMD19986.1"/>
    </source>
</evidence>
<dbReference type="InterPro" id="IPR029058">
    <property type="entry name" value="AB_hydrolase_fold"/>
</dbReference>
<reference evidence="2 3" key="1">
    <citation type="submission" date="2016-05" db="EMBL/GenBank/DDBJ databases">
        <title>A degradative enzymes factory behind the ericoid mycorrhizal symbiosis.</title>
        <authorList>
            <consortium name="DOE Joint Genome Institute"/>
            <person name="Martino E."/>
            <person name="Morin E."/>
            <person name="Grelet G."/>
            <person name="Kuo A."/>
            <person name="Kohler A."/>
            <person name="Daghino S."/>
            <person name="Barry K."/>
            <person name="Choi C."/>
            <person name="Cichocki N."/>
            <person name="Clum A."/>
            <person name="Copeland A."/>
            <person name="Hainaut M."/>
            <person name="Haridas S."/>
            <person name="Labutti K."/>
            <person name="Lindquist E."/>
            <person name="Lipzen A."/>
            <person name="Khouja H.-R."/>
            <person name="Murat C."/>
            <person name="Ohm R."/>
            <person name="Olson A."/>
            <person name="Spatafora J."/>
            <person name="Veneault-Fourrey C."/>
            <person name="Henrissat B."/>
            <person name="Grigoriev I."/>
            <person name="Martin F."/>
            <person name="Perotto S."/>
        </authorList>
    </citation>
    <scope>NUCLEOTIDE SEQUENCE [LARGE SCALE GENOMIC DNA]</scope>
    <source>
        <strain evidence="2 3">UAMH 7357</strain>
    </source>
</reference>
<dbReference type="SUPFAM" id="SSF53474">
    <property type="entry name" value="alpha/beta-Hydrolases"/>
    <property type="match status" value="1"/>
</dbReference>
<dbReference type="STRING" id="1745343.A0A2J6Q1B3"/>
<dbReference type="GO" id="GO:0052689">
    <property type="term" value="F:carboxylic ester hydrolase activity"/>
    <property type="evidence" value="ECO:0007669"/>
    <property type="project" value="TreeGrafter"/>
</dbReference>
<dbReference type="InterPro" id="IPR050565">
    <property type="entry name" value="LYPA1-2/EST-like"/>
</dbReference>
<accession>A0A2J6Q1B3</accession>
<dbReference type="GO" id="GO:0008474">
    <property type="term" value="F:palmitoyl-(protein) hydrolase activity"/>
    <property type="evidence" value="ECO:0007669"/>
    <property type="project" value="TreeGrafter"/>
</dbReference>
<dbReference type="Gene3D" id="3.40.50.1820">
    <property type="entry name" value="alpha/beta hydrolase"/>
    <property type="match status" value="1"/>
</dbReference>
<evidence type="ECO:0000313" key="3">
    <source>
        <dbReference type="Proteomes" id="UP000235672"/>
    </source>
</evidence>
<sequence>MVSPKPARDPLDQFPDPMIVFQLVENRQTTIILHGRGPFSAKFGPPLLETPVDSQTLRQDPPTQNLSSQRHPRTKQLSIETQLTSELWVHYGLLEQEIERMGKENMVLWGLSQGCATSLASLLVWDGEPFAGIVGICEWLPYANEMLRIAGDKRDEDPFARSDDEGDWEGSAKGDLPSQAVEFLRESIDMEGKKGMGGYKVETKNALKLMGAVVQMKEYEGLRHCYSEDMLRDIFKFIKGKLKIESTEE</sequence>
<dbReference type="OrthoDB" id="2418081at2759"/>
<dbReference type="EMBL" id="KZ613487">
    <property type="protein sequence ID" value="PMD19986.1"/>
    <property type="molecule type" value="Genomic_DNA"/>
</dbReference>
<evidence type="ECO:0000256" key="1">
    <source>
        <dbReference type="SAM" id="MobiDB-lite"/>
    </source>
</evidence>
<dbReference type="GO" id="GO:0005737">
    <property type="term" value="C:cytoplasm"/>
    <property type="evidence" value="ECO:0007669"/>
    <property type="project" value="TreeGrafter"/>
</dbReference>
<proteinExistence type="predicted"/>
<dbReference type="PANTHER" id="PTHR10655">
    <property type="entry name" value="LYSOPHOSPHOLIPASE-RELATED"/>
    <property type="match status" value="1"/>
</dbReference>
<dbReference type="PANTHER" id="PTHR10655:SF64">
    <property type="entry name" value="PHOSPHOLIPASE_CARBOXYLESTERASE_THIOESTERASE DOMAIN-CONTAINING PROTEIN"/>
    <property type="match status" value="1"/>
</dbReference>
<dbReference type="Proteomes" id="UP000235672">
    <property type="component" value="Unassembled WGS sequence"/>
</dbReference>
<protein>
    <recommendedName>
        <fullName evidence="4">Phospholipase/carboxylesterase/thioesterase domain-containing protein</fullName>
    </recommendedName>
</protein>
<feature type="region of interest" description="Disordered" evidence="1">
    <location>
        <begin position="50"/>
        <end position="76"/>
    </location>
</feature>
<organism evidence="2 3">
    <name type="scientific">Hyaloscypha hepaticicola</name>
    <dbReference type="NCBI Taxonomy" id="2082293"/>
    <lineage>
        <taxon>Eukaryota</taxon>
        <taxon>Fungi</taxon>
        <taxon>Dikarya</taxon>
        <taxon>Ascomycota</taxon>
        <taxon>Pezizomycotina</taxon>
        <taxon>Leotiomycetes</taxon>
        <taxon>Helotiales</taxon>
        <taxon>Hyaloscyphaceae</taxon>
        <taxon>Hyaloscypha</taxon>
    </lineage>
</organism>
<dbReference type="AlphaFoldDB" id="A0A2J6Q1B3"/>